<dbReference type="RefSeq" id="YP_010769627.1">
    <property type="nucleotide sequence ID" value="NC_074030.1"/>
</dbReference>
<evidence type="ECO:0000256" key="2">
    <source>
        <dbReference type="ARBA" id="ARBA00022484"/>
    </source>
</evidence>
<dbReference type="PROSITE" id="PS50522">
    <property type="entry name" value="RDRP_PHAGE"/>
    <property type="match status" value="1"/>
</dbReference>
<dbReference type="GO" id="GO:0039694">
    <property type="term" value="P:viral RNA genome replication"/>
    <property type="evidence" value="ECO:0007669"/>
    <property type="project" value="InterPro"/>
</dbReference>
<evidence type="ECO:0000256" key="7">
    <source>
        <dbReference type="ARBA" id="ARBA00030248"/>
    </source>
</evidence>
<feature type="binding site" evidence="9">
    <location>
        <position position="356"/>
    </location>
    <ligand>
        <name>Mg(2+)</name>
        <dbReference type="ChEBI" id="CHEBI:18420"/>
        <label>2</label>
    </ligand>
</feature>
<proteinExistence type="predicted"/>
<dbReference type="KEGG" id="vg:80398698"/>
<evidence type="ECO:0000313" key="11">
    <source>
        <dbReference type="EMBL" id="DAD52373.1"/>
    </source>
</evidence>
<dbReference type="EMBL" id="BK014085">
    <property type="protein sequence ID" value="DAD52373.1"/>
    <property type="molecule type" value="Genomic_RNA"/>
</dbReference>
<dbReference type="InterPro" id="IPR005093">
    <property type="entry name" value="RNArep_beta"/>
</dbReference>
<dbReference type="GO" id="GO:0000166">
    <property type="term" value="F:nucleotide binding"/>
    <property type="evidence" value="ECO:0007669"/>
    <property type="project" value="UniProtKB-KW"/>
</dbReference>
<evidence type="ECO:0000256" key="8">
    <source>
        <dbReference type="ARBA" id="ARBA00048744"/>
    </source>
</evidence>
<dbReference type="GO" id="GO:0003968">
    <property type="term" value="F:RNA-directed RNA polymerase activity"/>
    <property type="evidence" value="ECO:0007669"/>
    <property type="project" value="UniProtKB-KW"/>
</dbReference>
<comment type="catalytic activity">
    <reaction evidence="8">
        <text>RNA(n) + a ribonucleoside 5'-triphosphate = RNA(n+1) + diphosphate</text>
        <dbReference type="Rhea" id="RHEA:21248"/>
        <dbReference type="Rhea" id="RHEA-COMP:14527"/>
        <dbReference type="Rhea" id="RHEA-COMP:17342"/>
        <dbReference type="ChEBI" id="CHEBI:33019"/>
        <dbReference type="ChEBI" id="CHEBI:61557"/>
        <dbReference type="ChEBI" id="CHEBI:140395"/>
        <dbReference type="EC" id="2.7.7.48"/>
    </reaction>
</comment>
<dbReference type="Proteomes" id="UP000679899">
    <property type="component" value="Segment"/>
</dbReference>
<keyword evidence="6" id="KW-0693">Viral RNA replication</keyword>
<protein>
    <recommendedName>
        <fullName evidence="1">RNA-directed RNA polymerase</fullName>
        <ecNumber evidence="1">2.7.7.48</ecNumber>
    </recommendedName>
    <alternativeName>
        <fullName evidence="7">RNA replicase beta chain</fullName>
    </alternativeName>
</protein>
<evidence type="ECO:0000256" key="1">
    <source>
        <dbReference type="ARBA" id="ARBA00012494"/>
    </source>
</evidence>
<reference evidence="11" key="1">
    <citation type="submission" date="2020-09" db="EMBL/GenBank/DDBJ databases">
        <title>Leviviricetes taxonomy.</title>
        <authorList>
            <person name="Stockdale S.R."/>
            <person name="Callanan J."/>
            <person name="Adriaenssens E.M."/>
            <person name="Kuhn J.H."/>
            <person name="Rumnieks J."/>
            <person name="Shkoporov A."/>
            <person name="Draper L.A."/>
            <person name="Ross P."/>
            <person name="Hill C."/>
        </authorList>
    </citation>
    <scope>NUCLEOTIDE SEQUENCE</scope>
</reference>
<keyword evidence="9" id="KW-0479">Metal-binding</keyword>
<feature type="binding site" evidence="9">
    <location>
        <position position="357"/>
    </location>
    <ligand>
        <name>Mg(2+)</name>
        <dbReference type="ChEBI" id="CHEBI:18420"/>
        <label>2</label>
    </ligand>
</feature>
<evidence type="ECO:0000256" key="9">
    <source>
        <dbReference type="PIRSR" id="PIRSR605093-1"/>
    </source>
</evidence>
<keyword evidence="5" id="KW-0547">Nucleotide-binding</keyword>
<evidence type="ECO:0000259" key="10">
    <source>
        <dbReference type="PROSITE" id="PS50522"/>
    </source>
</evidence>
<evidence type="ECO:0000256" key="4">
    <source>
        <dbReference type="ARBA" id="ARBA00022695"/>
    </source>
</evidence>
<comment type="cofactor">
    <cofactor evidence="9">
        <name>Mg(2+)</name>
        <dbReference type="ChEBI" id="CHEBI:18420"/>
    </cofactor>
    <text evidence="9">Binds 2 Mg(2+) per subunit.</text>
</comment>
<organism evidence="11 12">
    <name type="scientific">ssRNA phage SRR5466364_5</name>
    <dbReference type="NCBI Taxonomy" id="2786399"/>
    <lineage>
        <taxon>Viruses</taxon>
        <taxon>Riboviria</taxon>
        <taxon>Orthornavirae</taxon>
        <taxon>Lenarviricota</taxon>
        <taxon>Leviviricetes</taxon>
        <taxon>Norzivirales</taxon>
        <taxon>Fiersviridae</taxon>
        <taxon>Niuhvovirus</taxon>
        <taxon>Niuhvovirus limivicinum</taxon>
    </lineage>
</organism>
<keyword evidence="4" id="KW-0548">Nucleotidyltransferase</keyword>
<evidence type="ECO:0000256" key="5">
    <source>
        <dbReference type="ARBA" id="ARBA00022741"/>
    </source>
</evidence>
<dbReference type="EC" id="2.7.7.48" evidence="1"/>
<dbReference type="InterPro" id="IPR007096">
    <property type="entry name" value="RNA-dir_Rpol_cat_phage"/>
</dbReference>
<feature type="binding site" evidence="9">
    <location>
        <position position="273"/>
    </location>
    <ligand>
        <name>Mg(2+)</name>
        <dbReference type="ChEBI" id="CHEBI:18420"/>
        <label>2</label>
    </ligand>
</feature>
<keyword evidence="9" id="KW-0460">Magnesium</keyword>
<keyword evidence="12" id="KW-1185">Reference proteome</keyword>
<sequence>MLKEKQQLNCSSFIDSETRSAAMSFFESLGSPTSLGLFLCLKYKDDTAACSHSINPLLYTDHEVFRRDYLAASLLSKYSVGPSGHEEGRRKATIEKFFLCEDRLRLVARTFSNPVDRLTPAQLSQLEIAREKIYKIIGDGPDASSLEMDFAFGPGSSSSIPRRKAHPSNKFLSADVTSAALPLLEYFFRGVDLDRPKANVIESSRIEFVPKNFKSDRAIAVEPDWNIFFQKGLGRQLRRCLLKRANLDLDNGAEVHHRLAQEASINGMHATIDLSSASDSISTSLVRYLLPYKWFVALNTCRTDRIEHEGKVIPMRKFSSMGNGFTFELETLIFYVLAYSAIRSSGAHGHLSVFGDDIILPSAAVQDLFSILGVCGFIVNQDKSYADGLFRESCGGHFFDGIDTKPIYLKDPLSHDSERFKFCNKLRRASYRFYHTDVHNGLFAKPYANAKRRILRSFHIPEGYGDGGLVSHFDEVCPSAKRKQSRDVYKHPHGIEGFRVRCLLPVVQESSVDHGGMMIHKLRSLQLRRNLGGLFRYDSYRLKPLIDLDEIPTGNLVTYSSRVRYRVGQICVSRWLNPGDSI</sequence>
<keyword evidence="2 11" id="KW-0696">RNA-directed RNA polymerase</keyword>
<name>A0A8S5L4W1_9VIRU</name>
<dbReference type="GeneID" id="80398698"/>
<dbReference type="Pfam" id="PF03431">
    <property type="entry name" value="RNA_replicase_B"/>
    <property type="match status" value="1"/>
</dbReference>
<feature type="domain" description="RdRp catalytic" evidence="10">
    <location>
        <begin position="258"/>
        <end position="388"/>
    </location>
</feature>
<dbReference type="SUPFAM" id="SSF56672">
    <property type="entry name" value="DNA/RNA polymerases"/>
    <property type="match status" value="1"/>
</dbReference>
<evidence type="ECO:0000313" key="12">
    <source>
        <dbReference type="Proteomes" id="UP000679899"/>
    </source>
</evidence>
<evidence type="ECO:0000256" key="6">
    <source>
        <dbReference type="ARBA" id="ARBA00022953"/>
    </source>
</evidence>
<dbReference type="InterPro" id="IPR043502">
    <property type="entry name" value="DNA/RNA_pol_sf"/>
</dbReference>
<evidence type="ECO:0000256" key="3">
    <source>
        <dbReference type="ARBA" id="ARBA00022679"/>
    </source>
</evidence>
<dbReference type="GO" id="GO:0046872">
    <property type="term" value="F:metal ion binding"/>
    <property type="evidence" value="ECO:0007669"/>
    <property type="project" value="UniProtKB-KW"/>
</dbReference>
<accession>A0A8S5L4W1</accession>
<gene>
    <name evidence="11" type="primary">SRR5466364_5_3</name>
</gene>
<keyword evidence="3" id="KW-0808">Transferase</keyword>